<dbReference type="InterPro" id="IPR024932">
    <property type="entry name" value="ApbE"/>
</dbReference>
<proteinExistence type="inferred from homology"/>
<keyword evidence="12" id="KW-0175">Coiled coil</keyword>
<keyword evidence="15" id="KW-1185">Reference proteome</keyword>
<keyword evidence="5 10" id="KW-0479">Metal-binding</keyword>
<sequence>MCAALAALLLCGLTACGKTEEPARQDIFAMDTYMSLVAYGEDGQEALAAAAREINRLEQELSRTVSTSYIYKLNENGSAAVSEETANLLKNAMDYSAATGGLFDMTVAPLVSLWGITTDSPRVPSRSEIDALLPLVGSDRVHLDGQTVTLDAGCAVDLGGIAKGYASDRVAQVLKQYAVTGAAVSLGGNVYVCGQKPDGTAWSVAVQDPKKTDAYAMTLDLTDVFAVTSGGYQRYFTDADGTVYQHILDPRTGYPAQTDLLSVTVIGQNGTMADAYSTALYVMGEQAACDFWRQSGGAFDLVLITADGRVLYTPGLADHISQKGADYDFQEVPA</sequence>
<feature type="chain" id="PRO_5039894201" description="FAD:protein FMN transferase" evidence="13">
    <location>
        <begin position="18"/>
        <end position="334"/>
    </location>
</feature>
<reference evidence="14" key="1">
    <citation type="submission" date="2020-09" db="EMBL/GenBank/DDBJ databases">
        <title>New species isolated from human feces.</title>
        <authorList>
            <person name="Kitahara M."/>
            <person name="Shigeno Y."/>
            <person name="Shime M."/>
            <person name="Matsumoto Y."/>
            <person name="Nakamura S."/>
            <person name="Motooka D."/>
            <person name="Fukuoka S."/>
            <person name="Nishikawa H."/>
            <person name="Benno Y."/>
        </authorList>
    </citation>
    <scope>NUCLEOTIDE SEQUENCE</scope>
    <source>
        <strain evidence="14">MM35</strain>
    </source>
</reference>
<feature type="binding site" evidence="11">
    <location>
        <position position="278"/>
    </location>
    <ligand>
        <name>Mg(2+)</name>
        <dbReference type="ChEBI" id="CHEBI:18420"/>
    </ligand>
</feature>
<dbReference type="SUPFAM" id="SSF143631">
    <property type="entry name" value="ApbE-like"/>
    <property type="match status" value="1"/>
</dbReference>
<evidence type="ECO:0000313" key="15">
    <source>
        <dbReference type="Proteomes" id="UP000681343"/>
    </source>
</evidence>
<organism evidence="14 15">
    <name type="scientific">Vescimonas fastidiosa</name>
    <dbReference type="NCBI Taxonomy" id="2714353"/>
    <lineage>
        <taxon>Bacteria</taxon>
        <taxon>Bacillati</taxon>
        <taxon>Bacillota</taxon>
        <taxon>Clostridia</taxon>
        <taxon>Eubacteriales</taxon>
        <taxon>Oscillospiraceae</taxon>
        <taxon>Vescimonas</taxon>
    </lineage>
</organism>
<keyword evidence="13" id="KW-0732">Signal</keyword>
<dbReference type="InterPro" id="IPR003374">
    <property type="entry name" value="ApbE-like_sf"/>
</dbReference>
<evidence type="ECO:0000256" key="3">
    <source>
        <dbReference type="ARBA" id="ARBA00022630"/>
    </source>
</evidence>
<dbReference type="GO" id="GO:0046872">
    <property type="term" value="F:metal ion binding"/>
    <property type="evidence" value="ECO:0007669"/>
    <property type="project" value="UniProtKB-UniRule"/>
</dbReference>
<comment type="cofactor">
    <cofactor evidence="11">
        <name>Mg(2+)</name>
        <dbReference type="ChEBI" id="CHEBI:18420"/>
    </cofactor>
    <cofactor evidence="11">
        <name>Mn(2+)</name>
        <dbReference type="ChEBI" id="CHEBI:29035"/>
    </cofactor>
    <text evidence="11">Magnesium. Can also use manganese.</text>
</comment>
<dbReference type="Pfam" id="PF02424">
    <property type="entry name" value="ApbE"/>
    <property type="match status" value="1"/>
</dbReference>
<keyword evidence="14" id="KW-0449">Lipoprotein</keyword>
<evidence type="ECO:0000256" key="6">
    <source>
        <dbReference type="ARBA" id="ARBA00022827"/>
    </source>
</evidence>
<dbReference type="AlphaFoldDB" id="A0A810Q296"/>
<dbReference type="KEGG" id="vfa:MM35RIKEN_10850"/>
<evidence type="ECO:0000256" key="9">
    <source>
        <dbReference type="ARBA" id="ARBA00048540"/>
    </source>
</evidence>
<evidence type="ECO:0000256" key="5">
    <source>
        <dbReference type="ARBA" id="ARBA00022723"/>
    </source>
</evidence>
<evidence type="ECO:0000256" key="13">
    <source>
        <dbReference type="SAM" id="SignalP"/>
    </source>
</evidence>
<comment type="similarity">
    <text evidence="10">Belongs to the ApbE family.</text>
</comment>
<evidence type="ECO:0000256" key="8">
    <source>
        <dbReference type="ARBA" id="ARBA00031306"/>
    </source>
</evidence>
<evidence type="ECO:0000256" key="2">
    <source>
        <dbReference type="ARBA" id="ARBA00016337"/>
    </source>
</evidence>
<protein>
    <recommendedName>
        <fullName evidence="2 10">FAD:protein FMN transferase</fullName>
        <ecNumber evidence="1 10">2.7.1.180</ecNumber>
    </recommendedName>
    <alternativeName>
        <fullName evidence="8 10">Flavin transferase</fullName>
    </alternativeName>
</protein>
<dbReference type="PIRSF" id="PIRSF006268">
    <property type="entry name" value="ApbE"/>
    <property type="match status" value="1"/>
</dbReference>
<evidence type="ECO:0000256" key="1">
    <source>
        <dbReference type="ARBA" id="ARBA00011955"/>
    </source>
</evidence>
<evidence type="ECO:0000256" key="10">
    <source>
        <dbReference type="PIRNR" id="PIRNR006268"/>
    </source>
</evidence>
<comment type="catalytic activity">
    <reaction evidence="9 10">
        <text>L-threonyl-[protein] + FAD = FMN-L-threonyl-[protein] + AMP + H(+)</text>
        <dbReference type="Rhea" id="RHEA:36847"/>
        <dbReference type="Rhea" id="RHEA-COMP:11060"/>
        <dbReference type="Rhea" id="RHEA-COMP:11061"/>
        <dbReference type="ChEBI" id="CHEBI:15378"/>
        <dbReference type="ChEBI" id="CHEBI:30013"/>
        <dbReference type="ChEBI" id="CHEBI:57692"/>
        <dbReference type="ChEBI" id="CHEBI:74257"/>
        <dbReference type="ChEBI" id="CHEBI:456215"/>
        <dbReference type="EC" id="2.7.1.180"/>
    </reaction>
</comment>
<evidence type="ECO:0000256" key="7">
    <source>
        <dbReference type="ARBA" id="ARBA00022842"/>
    </source>
</evidence>
<feature type="signal peptide" evidence="13">
    <location>
        <begin position="1"/>
        <end position="17"/>
    </location>
</feature>
<name>A0A810Q296_9FIRM</name>
<dbReference type="GO" id="GO:0016740">
    <property type="term" value="F:transferase activity"/>
    <property type="evidence" value="ECO:0007669"/>
    <property type="project" value="UniProtKB-UniRule"/>
</dbReference>
<feature type="coiled-coil region" evidence="12">
    <location>
        <begin position="40"/>
        <end position="67"/>
    </location>
</feature>
<dbReference type="Proteomes" id="UP000681343">
    <property type="component" value="Chromosome"/>
</dbReference>
<evidence type="ECO:0000256" key="4">
    <source>
        <dbReference type="ARBA" id="ARBA00022679"/>
    </source>
</evidence>
<feature type="binding site" evidence="11">
    <location>
        <position position="160"/>
    </location>
    <ligand>
        <name>Mg(2+)</name>
        <dbReference type="ChEBI" id="CHEBI:18420"/>
    </ligand>
</feature>
<keyword evidence="4 10" id="KW-0808">Transferase</keyword>
<accession>A0A810Q296</accession>
<evidence type="ECO:0000313" key="14">
    <source>
        <dbReference type="EMBL" id="BCK78893.1"/>
    </source>
</evidence>
<evidence type="ECO:0000256" key="11">
    <source>
        <dbReference type="PIRSR" id="PIRSR006268-2"/>
    </source>
</evidence>
<dbReference type="EMBL" id="AP023415">
    <property type="protein sequence ID" value="BCK78893.1"/>
    <property type="molecule type" value="Genomic_DNA"/>
</dbReference>
<dbReference type="PANTHER" id="PTHR30040:SF2">
    <property type="entry name" value="FAD:PROTEIN FMN TRANSFERASE"/>
    <property type="match status" value="1"/>
</dbReference>
<evidence type="ECO:0000256" key="12">
    <source>
        <dbReference type="SAM" id="Coils"/>
    </source>
</evidence>
<keyword evidence="3 10" id="KW-0285">Flavoprotein</keyword>
<dbReference type="Gene3D" id="3.10.520.10">
    <property type="entry name" value="ApbE-like domains"/>
    <property type="match status" value="1"/>
</dbReference>
<dbReference type="EC" id="2.7.1.180" evidence="1 10"/>
<feature type="binding site" evidence="11">
    <location>
        <position position="274"/>
    </location>
    <ligand>
        <name>Mg(2+)</name>
        <dbReference type="ChEBI" id="CHEBI:18420"/>
    </ligand>
</feature>
<gene>
    <name evidence="14" type="ORF">MM35RIKEN_10850</name>
</gene>
<keyword evidence="7 10" id="KW-0460">Magnesium</keyword>
<keyword evidence="6 10" id="KW-0274">FAD</keyword>
<dbReference type="PANTHER" id="PTHR30040">
    <property type="entry name" value="THIAMINE BIOSYNTHESIS LIPOPROTEIN APBE"/>
    <property type="match status" value="1"/>
</dbReference>